<dbReference type="InterPro" id="IPR036034">
    <property type="entry name" value="PDZ_sf"/>
</dbReference>
<accession>A0A833HMB8</accession>
<dbReference type="InterPro" id="IPR001478">
    <property type="entry name" value="PDZ"/>
</dbReference>
<feature type="domain" description="PDZ" evidence="1">
    <location>
        <begin position="123"/>
        <end position="206"/>
    </location>
</feature>
<dbReference type="Pfam" id="PF17820">
    <property type="entry name" value="PDZ_6"/>
    <property type="match status" value="1"/>
</dbReference>
<dbReference type="OrthoDB" id="9765242at2"/>
<dbReference type="Pfam" id="PF05580">
    <property type="entry name" value="Peptidase_S55"/>
    <property type="match status" value="1"/>
</dbReference>
<dbReference type="GO" id="GO:0016787">
    <property type="term" value="F:hydrolase activity"/>
    <property type="evidence" value="ECO:0007669"/>
    <property type="project" value="UniProtKB-KW"/>
</dbReference>
<keyword evidence="3" id="KW-0378">Hydrolase</keyword>
<dbReference type="Gene3D" id="2.30.42.10">
    <property type="match status" value="1"/>
</dbReference>
<dbReference type="Proteomes" id="UP000465601">
    <property type="component" value="Unassembled WGS sequence"/>
</dbReference>
<evidence type="ECO:0000313" key="4">
    <source>
        <dbReference type="Proteomes" id="UP000465601"/>
    </source>
</evidence>
<sequence>MKLMKKKSHIMKLTRVIFGFLLFLLMYVFVFEISGSIPGEYNIRQGEEYIIDTQFPMSIAYKGVKDEKSTIIEIDKLNKSLLSLANINDQIKLTSLEKGSIELKYHILGFIPYKTLKVNVVPKIFLQPGGHSIGVRLNTEGVLIVGVAEITDIEGKKHNLAEVGGIRIGDSLLEIDGKPINNKYHIIELLQEGKGKTISLTLLRDGKRFNTEITPVKSGEDESYKLGLWVRDKTAGVGTLTFFHEETKKFGALGHAITDIETGSILSVKDGDIIRSKVVSIQQGKKGSPGEIRGLFYDVDLPIGKLQHNTAHGIYGEVEKEFLEKVDDGPLEMAFQHEIKEGPATILTTLDDNKIEEYSIEIVKVNSQAKASIKSMVIKVTDKRLLEVTGGIVQGMSGSPIIQEDKIVGAVTHVLVNDPTKGYGIFIQWMVEESGIFDKYQ</sequence>
<dbReference type="SUPFAM" id="SSF50156">
    <property type="entry name" value="PDZ domain-like"/>
    <property type="match status" value="1"/>
</dbReference>
<dbReference type="InterPro" id="IPR041489">
    <property type="entry name" value="PDZ_6"/>
</dbReference>
<reference evidence="3 4" key="1">
    <citation type="submission" date="2019-10" db="EMBL/GenBank/DDBJ databases">
        <title>Alkaliphilus serpentinus sp. nov. and Alkaliphilus pronyensis sp. nov., two novel anaerobic alkaliphilic species isolated from the serpentinized-hosted hydrothermal field of the Prony Bay (New Caledonia).</title>
        <authorList>
            <person name="Postec A."/>
        </authorList>
    </citation>
    <scope>NUCLEOTIDE SEQUENCE [LARGE SCALE GENOMIC DNA]</scope>
    <source>
        <strain evidence="3 4">LacT</strain>
    </source>
</reference>
<evidence type="ECO:0000259" key="2">
    <source>
        <dbReference type="PROSITE" id="PS51494"/>
    </source>
</evidence>
<name>A0A833HMB8_9FIRM</name>
<dbReference type="InterPro" id="IPR014219">
    <property type="entry name" value="SpoIVB"/>
</dbReference>
<dbReference type="NCBIfam" id="TIGR02860">
    <property type="entry name" value="spore_IV_B"/>
    <property type="match status" value="1"/>
</dbReference>
<dbReference type="AlphaFoldDB" id="A0A833HMB8"/>
<protein>
    <submittedName>
        <fullName evidence="3">SpoIVB peptidase</fullName>
        <ecNumber evidence="3">3.4.21.116</ecNumber>
    </submittedName>
</protein>
<proteinExistence type="predicted"/>
<dbReference type="PROSITE" id="PS50106">
    <property type="entry name" value="PDZ"/>
    <property type="match status" value="1"/>
</dbReference>
<keyword evidence="4" id="KW-1185">Reference proteome</keyword>
<dbReference type="EMBL" id="WBZB01000043">
    <property type="protein sequence ID" value="KAB3527383.1"/>
    <property type="molecule type" value="Genomic_DNA"/>
</dbReference>
<dbReference type="EC" id="3.4.21.116" evidence="3"/>
<organism evidence="3 4">
    <name type="scientific">Alkaliphilus serpentinus</name>
    <dbReference type="NCBI Taxonomy" id="1482731"/>
    <lineage>
        <taxon>Bacteria</taxon>
        <taxon>Bacillati</taxon>
        <taxon>Bacillota</taxon>
        <taxon>Clostridia</taxon>
        <taxon>Peptostreptococcales</taxon>
        <taxon>Natronincolaceae</taxon>
        <taxon>Alkaliphilus</taxon>
    </lineage>
</organism>
<comment type="caution">
    <text evidence="3">The sequence shown here is derived from an EMBL/GenBank/DDBJ whole genome shotgun (WGS) entry which is preliminary data.</text>
</comment>
<feature type="domain" description="Peptidase S55" evidence="2">
    <location>
        <begin position="207"/>
        <end position="441"/>
    </location>
</feature>
<evidence type="ECO:0000259" key="1">
    <source>
        <dbReference type="PROSITE" id="PS50106"/>
    </source>
</evidence>
<dbReference type="InterPro" id="IPR008763">
    <property type="entry name" value="Peptidase_S55"/>
</dbReference>
<dbReference type="PROSITE" id="PS51494">
    <property type="entry name" value="SPOIVB"/>
    <property type="match status" value="1"/>
</dbReference>
<dbReference type="SMART" id="SM00228">
    <property type="entry name" value="PDZ"/>
    <property type="match status" value="1"/>
</dbReference>
<gene>
    <name evidence="3" type="primary">spoIVB</name>
    <name evidence="3" type="ORF">F8153_12375</name>
</gene>
<evidence type="ECO:0000313" key="3">
    <source>
        <dbReference type="EMBL" id="KAB3527383.1"/>
    </source>
</evidence>